<dbReference type="Proteomes" id="UP001201812">
    <property type="component" value="Unassembled WGS sequence"/>
</dbReference>
<dbReference type="AlphaFoldDB" id="A0AAD4MUU4"/>
<keyword evidence="2" id="KW-1185">Reference proteome</keyword>
<dbReference type="EMBL" id="JAKKPZ010000106">
    <property type="protein sequence ID" value="KAI1702042.1"/>
    <property type="molecule type" value="Genomic_DNA"/>
</dbReference>
<sequence>MLLEPSRSFEKKNLLFRFHPLITSQSSPVERYNDGILRRRNKIQSRELASIPAFCPPSRRSVHLHSLNGTGLSKRSLKLSNVILNFVRKFVDLKMFDESQIVQSIKSNYAHDVIQALYDRYAECIVEEEENDEEERAVTIFEFVNSDIGKKMQLTLETTDCDNEDIKTCLWLEIENL</sequence>
<proteinExistence type="predicted"/>
<name>A0AAD4MUU4_9BILA</name>
<protein>
    <submittedName>
        <fullName evidence="1">Uncharacterized protein</fullName>
    </submittedName>
</protein>
<organism evidence="1 2">
    <name type="scientific">Ditylenchus destructor</name>
    <dbReference type="NCBI Taxonomy" id="166010"/>
    <lineage>
        <taxon>Eukaryota</taxon>
        <taxon>Metazoa</taxon>
        <taxon>Ecdysozoa</taxon>
        <taxon>Nematoda</taxon>
        <taxon>Chromadorea</taxon>
        <taxon>Rhabditida</taxon>
        <taxon>Tylenchina</taxon>
        <taxon>Tylenchomorpha</taxon>
        <taxon>Sphaerularioidea</taxon>
        <taxon>Anguinidae</taxon>
        <taxon>Anguininae</taxon>
        <taxon>Ditylenchus</taxon>
    </lineage>
</organism>
<gene>
    <name evidence="1" type="ORF">DdX_15725</name>
</gene>
<evidence type="ECO:0000313" key="2">
    <source>
        <dbReference type="Proteomes" id="UP001201812"/>
    </source>
</evidence>
<comment type="caution">
    <text evidence="1">The sequence shown here is derived from an EMBL/GenBank/DDBJ whole genome shotgun (WGS) entry which is preliminary data.</text>
</comment>
<evidence type="ECO:0000313" key="1">
    <source>
        <dbReference type="EMBL" id="KAI1702042.1"/>
    </source>
</evidence>
<accession>A0AAD4MUU4</accession>
<reference evidence="1" key="1">
    <citation type="submission" date="2022-01" db="EMBL/GenBank/DDBJ databases">
        <title>Genome Sequence Resource for Two Populations of Ditylenchus destructor, the Migratory Endoparasitic Phytonematode.</title>
        <authorList>
            <person name="Zhang H."/>
            <person name="Lin R."/>
            <person name="Xie B."/>
        </authorList>
    </citation>
    <scope>NUCLEOTIDE SEQUENCE</scope>
    <source>
        <strain evidence="1">BazhouSP</strain>
    </source>
</reference>